<feature type="transmembrane region" description="Helical" evidence="2">
    <location>
        <begin position="344"/>
        <end position="369"/>
    </location>
</feature>
<evidence type="ECO:0000313" key="4">
    <source>
        <dbReference type="Proteomes" id="UP000038009"/>
    </source>
</evidence>
<gene>
    <name evidence="3" type="ORF">ABL78_7039</name>
</gene>
<feature type="transmembrane region" description="Helical" evidence="2">
    <location>
        <begin position="468"/>
        <end position="489"/>
    </location>
</feature>
<dbReference type="PANTHER" id="PTHR42253">
    <property type="entry name" value="TRANSMEMBRANE PROTEIN-RELATED"/>
    <property type="match status" value="1"/>
</dbReference>
<keyword evidence="2" id="KW-0812">Transmembrane</keyword>
<evidence type="ECO:0000256" key="2">
    <source>
        <dbReference type="SAM" id="Phobius"/>
    </source>
</evidence>
<feature type="compositionally biased region" description="Basic and acidic residues" evidence="1">
    <location>
        <begin position="897"/>
        <end position="908"/>
    </location>
</feature>
<feature type="compositionally biased region" description="Basic residues" evidence="1">
    <location>
        <begin position="936"/>
        <end position="952"/>
    </location>
</feature>
<feature type="transmembrane region" description="Helical" evidence="2">
    <location>
        <begin position="570"/>
        <end position="590"/>
    </location>
</feature>
<sequence length="978" mass="104834">MTATAPPRSYCTPSNTLPNCLDSAPALPVTVPSSPIPRSPQLLRSLYHHSPSCSSHTSPCPAQPSSRTADTALLSTEATRASADDNLHNDSHSSYSPLLQSPQPPSIKLYGTASDISDDAGTQRTSVAMHSSTTAGAGTASANASPRSSEEAPQRGGACVQHETAALAAACAGDPLAAAGPKSAATAQGHPSSSTARDAAAATGFTLGLSSPHSARREMGERTRCTGGSVPSYDPHFNKVRHVRARAMKRKGGDATDASSLAVPGQVRCTEHVRGPPGSSGYTTLKSTDNAVGNEGVPEGSINFSPDEHAYNSGGFFSPSPASTPPTLVELILRRVRTTSLFQFLWVLVLIVMLLVGNAGQVIFLNFWIHQFPVKRNAPSAPSCSGSSSSSSSGRAEALESSYTTFIISAILFSIFFVVLFCVYALVRRPNLKFAREGAGWWLLMGIGAMDTLNSAMAIYAAAHTPEVLQALFVSLVPVYSAFFTKWLLKDPRNYANAYVAVSFALIMAGVALASLFSYAAAHHDSQSDGSQDTFAAGSSSHGFVVKHTPAFLFNLLTAGAPTSAETRDKQIWCLIFFFSVPPTVLLNVLQTMYMIRYTYTDDMTAYLMAHGGEAEISALRTSIASNENPRVAVEGAPRAVDAEERRGGEERAVRYGGADPRVCVCEPPPREGGGDAASTAAAAVAAAVQAPNSTPASSHSSGCTDSDEGGSPTPHEHRLHVPFSELRLHGEDTTVKLVMLAADTTIQALMALFLMPMDALPWFGGSDSIQEVWQNLDEGVDCVLHCPHNMRYCLLYSAGFVLVYIAAAYLNRYSVTLCSMVSQLSGPVTALVLIVFPSLNITGDAAPWYISVFAVVLLALGTAIYVYWDEMTSEEKERGEMQLKWSMMEKQAWRQRPTDDVGDDRPHSSSATTASVLDTGLTSDRDQQQQTQQQQHRHRRSRTRRYRRRRQSSYVVVVDHDPDVPRDHHIPPAAPSQ</sequence>
<feature type="region of interest" description="Disordered" evidence="1">
    <location>
        <begin position="895"/>
        <end position="978"/>
    </location>
</feature>
<feature type="compositionally biased region" description="Basic and acidic residues" evidence="1">
    <location>
        <begin position="215"/>
        <end position="224"/>
    </location>
</feature>
<reference evidence="3 4" key="1">
    <citation type="journal article" date="2015" name="PLoS Pathog.">
        <title>Leptomonas seymouri: Adaptations to the Dixenous Life Cycle Analyzed by Genome Sequencing, Transcriptome Profiling and Co-infection with Leishmania donovani.</title>
        <authorList>
            <person name="Kraeva N."/>
            <person name="Butenko A."/>
            <person name="Hlavacova J."/>
            <person name="Kostygov A."/>
            <person name="Myskova J."/>
            <person name="Grybchuk D."/>
            <person name="Lestinova T."/>
            <person name="Votypka J."/>
            <person name="Volf P."/>
            <person name="Opperdoes F."/>
            <person name="Flegontov P."/>
            <person name="Lukes J."/>
            <person name="Yurchenko V."/>
        </authorList>
    </citation>
    <scope>NUCLEOTIDE SEQUENCE [LARGE SCALE GENOMIC DNA]</scope>
    <source>
        <strain evidence="3 4">ATCC 30220</strain>
    </source>
</reference>
<dbReference type="AlphaFoldDB" id="A0A0N1I037"/>
<feature type="compositionally biased region" description="Low complexity" evidence="1">
    <location>
        <begin position="92"/>
        <end position="101"/>
    </location>
</feature>
<feature type="compositionally biased region" description="Basic and acidic residues" evidence="1">
    <location>
        <begin position="959"/>
        <end position="971"/>
    </location>
</feature>
<protein>
    <recommendedName>
        <fullName evidence="5">Transmembrane protein</fullName>
    </recommendedName>
</protein>
<feature type="compositionally biased region" description="Polar residues" evidence="1">
    <location>
        <begin position="909"/>
        <end position="923"/>
    </location>
</feature>
<name>A0A0N1I037_LEPSE</name>
<dbReference type="VEuPathDB" id="TriTrypDB:Lsey_0309_0070"/>
<accession>A0A0N1I037</accession>
<feature type="compositionally biased region" description="Low complexity" evidence="1">
    <location>
        <begin position="48"/>
        <end position="60"/>
    </location>
</feature>
<feature type="compositionally biased region" description="Low complexity" evidence="1">
    <location>
        <begin position="192"/>
        <end position="206"/>
    </location>
</feature>
<feature type="compositionally biased region" description="Polar residues" evidence="1">
    <location>
        <begin position="692"/>
        <end position="705"/>
    </location>
</feature>
<dbReference type="EMBL" id="LJSK01000309">
    <property type="protein sequence ID" value="KPI83921.1"/>
    <property type="molecule type" value="Genomic_DNA"/>
</dbReference>
<feature type="transmembrane region" description="Helical" evidence="2">
    <location>
        <begin position="439"/>
        <end position="462"/>
    </location>
</feature>
<feature type="compositionally biased region" description="Polar residues" evidence="1">
    <location>
        <begin position="120"/>
        <end position="130"/>
    </location>
</feature>
<feature type="transmembrane region" description="Helical" evidence="2">
    <location>
        <begin position="849"/>
        <end position="869"/>
    </location>
</feature>
<feature type="compositionally biased region" description="Low complexity" evidence="1">
    <location>
        <begin position="131"/>
        <end position="145"/>
    </location>
</feature>
<evidence type="ECO:0000313" key="3">
    <source>
        <dbReference type="EMBL" id="KPI83921.1"/>
    </source>
</evidence>
<organism evidence="3 4">
    <name type="scientific">Leptomonas seymouri</name>
    <dbReference type="NCBI Taxonomy" id="5684"/>
    <lineage>
        <taxon>Eukaryota</taxon>
        <taxon>Discoba</taxon>
        <taxon>Euglenozoa</taxon>
        <taxon>Kinetoplastea</taxon>
        <taxon>Metakinetoplastina</taxon>
        <taxon>Trypanosomatida</taxon>
        <taxon>Trypanosomatidae</taxon>
        <taxon>Leishmaniinae</taxon>
        <taxon>Leptomonas</taxon>
    </lineage>
</organism>
<feature type="compositionally biased region" description="Basic and acidic residues" evidence="1">
    <location>
        <begin position="82"/>
        <end position="91"/>
    </location>
</feature>
<dbReference type="Proteomes" id="UP000038009">
    <property type="component" value="Unassembled WGS sequence"/>
</dbReference>
<keyword evidence="4" id="KW-1185">Reference proteome</keyword>
<evidence type="ECO:0000256" key="1">
    <source>
        <dbReference type="SAM" id="MobiDB-lite"/>
    </source>
</evidence>
<keyword evidence="2" id="KW-0472">Membrane</keyword>
<dbReference type="OrthoDB" id="264961at2759"/>
<feature type="region of interest" description="Disordered" evidence="1">
    <location>
        <begin position="177"/>
        <end position="233"/>
    </location>
</feature>
<feature type="transmembrane region" description="Helical" evidence="2">
    <location>
        <begin position="496"/>
        <end position="521"/>
    </location>
</feature>
<comment type="caution">
    <text evidence="3">The sequence shown here is derived from an EMBL/GenBank/DDBJ whole genome shotgun (WGS) entry which is preliminary data.</text>
</comment>
<feature type="transmembrane region" description="Helical" evidence="2">
    <location>
        <begin position="403"/>
        <end position="427"/>
    </location>
</feature>
<feature type="region of interest" description="Disordered" evidence="1">
    <location>
        <begin position="29"/>
        <end position="159"/>
    </location>
</feature>
<evidence type="ECO:0008006" key="5">
    <source>
        <dbReference type="Google" id="ProtNLM"/>
    </source>
</evidence>
<keyword evidence="2" id="KW-1133">Transmembrane helix</keyword>
<proteinExistence type="predicted"/>
<dbReference type="OMA" id="RYCLLYS"/>
<feature type="compositionally biased region" description="Polar residues" evidence="1">
    <location>
        <begin position="63"/>
        <end position="79"/>
    </location>
</feature>
<feature type="transmembrane region" description="Helical" evidence="2">
    <location>
        <begin position="795"/>
        <end position="811"/>
    </location>
</feature>
<feature type="region of interest" description="Disordered" evidence="1">
    <location>
        <begin position="689"/>
        <end position="717"/>
    </location>
</feature>
<dbReference type="PANTHER" id="PTHR42253:SF1">
    <property type="entry name" value="TRANSMEMBRANE PROTEIN"/>
    <property type="match status" value="1"/>
</dbReference>